<comment type="caution">
    <text evidence="1">The sequence shown here is derived from an EMBL/GenBank/DDBJ whole genome shotgun (WGS) entry which is preliminary data.</text>
</comment>
<gene>
    <name evidence="1" type="ORF">ACFQGR_04585</name>
</gene>
<dbReference type="Proteomes" id="UP001596158">
    <property type="component" value="Unassembled WGS sequence"/>
</dbReference>
<dbReference type="EMBL" id="JBHSSG010000010">
    <property type="protein sequence ID" value="MFC6178662.1"/>
    <property type="molecule type" value="Genomic_DNA"/>
</dbReference>
<accession>A0ABW1RTC3</accession>
<keyword evidence="2" id="KW-1185">Reference proteome</keyword>
<evidence type="ECO:0000313" key="1">
    <source>
        <dbReference type="EMBL" id="MFC6178662.1"/>
    </source>
</evidence>
<dbReference type="RefSeq" id="WP_137600627.1">
    <property type="nucleotide sequence ID" value="NZ_BJDT01000004.1"/>
</dbReference>
<sequence length="88" mass="10629">MNFKPTKEQQNEALAGVFELYYNPLNTNRLDHYIYSFCNSLMLYPKDVSRAMALTKKLNDRLIYPLNKEEQAQAYWRLEKEWFDDLLD</sequence>
<proteinExistence type="predicted"/>
<evidence type="ECO:0000313" key="2">
    <source>
        <dbReference type="Proteomes" id="UP001596158"/>
    </source>
</evidence>
<name>A0ABW1RTC3_9LACO</name>
<protein>
    <submittedName>
        <fullName evidence="1">Uncharacterized protein</fullName>
    </submittedName>
</protein>
<reference evidence="2" key="1">
    <citation type="journal article" date="2019" name="Int. J. Syst. Evol. Microbiol.">
        <title>The Global Catalogue of Microorganisms (GCM) 10K type strain sequencing project: providing services to taxonomists for standard genome sequencing and annotation.</title>
        <authorList>
            <consortium name="The Broad Institute Genomics Platform"/>
            <consortium name="The Broad Institute Genome Sequencing Center for Infectious Disease"/>
            <person name="Wu L."/>
            <person name="Ma J."/>
        </authorList>
    </citation>
    <scope>NUCLEOTIDE SEQUENCE [LARGE SCALE GENOMIC DNA]</scope>
    <source>
        <strain evidence="2">CCM 8924</strain>
    </source>
</reference>
<organism evidence="1 2">
    <name type="scientific">Weissella sagaensis</name>
    <dbReference type="NCBI Taxonomy" id="2559928"/>
    <lineage>
        <taxon>Bacteria</taxon>
        <taxon>Bacillati</taxon>
        <taxon>Bacillota</taxon>
        <taxon>Bacilli</taxon>
        <taxon>Lactobacillales</taxon>
        <taxon>Lactobacillaceae</taxon>
        <taxon>Weissella</taxon>
    </lineage>
</organism>